<evidence type="ECO:0000313" key="2">
    <source>
        <dbReference type="Proteomes" id="UP000886653"/>
    </source>
</evidence>
<organism evidence="1 2">
    <name type="scientific">Cronartium quercuum f. sp. fusiforme G11</name>
    <dbReference type="NCBI Taxonomy" id="708437"/>
    <lineage>
        <taxon>Eukaryota</taxon>
        <taxon>Fungi</taxon>
        <taxon>Dikarya</taxon>
        <taxon>Basidiomycota</taxon>
        <taxon>Pucciniomycotina</taxon>
        <taxon>Pucciniomycetes</taxon>
        <taxon>Pucciniales</taxon>
        <taxon>Coleosporiaceae</taxon>
        <taxon>Cronartium</taxon>
    </lineage>
</organism>
<comment type="caution">
    <text evidence="1">The sequence shown here is derived from an EMBL/GenBank/DDBJ whole genome shotgun (WGS) entry which is preliminary data.</text>
</comment>
<dbReference type="OrthoDB" id="19657at2759"/>
<gene>
    <name evidence="1" type="ORF">CROQUDRAFT_55483</name>
</gene>
<protein>
    <submittedName>
        <fullName evidence="1">Uncharacterized protein</fullName>
    </submittedName>
</protein>
<sequence>TQAAFSECFQCLVAPTDHEIWEELHYFHFHKDANVSGEDKIRVTDQWTSLIIKRYAPSKASKLTGVAMLELGREATPQAFNDSIQQPILLCHGSESAVLTEAAAFERYLTYHNLDPRSKFENALGAPLVLLPLYTPLLTQKYMGWIRPILQEYDEQGKHQPSVTDFRKSLDRLATLHCRETIAERDPLDSSSYQVIDENSYEFREIMLAGTIKAEKQAISLLGEDAPEWWTDASEMEKMPWRLVEDTH</sequence>
<dbReference type="Proteomes" id="UP000886653">
    <property type="component" value="Unassembled WGS sequence"/>
</dbReference>
<dbReference type="AlphaFoldDB" id="A0A9P6N802"/>
<reference evidence="1" key="1">
    <citation type="submission" date="2013-11" db="EMBL/GenBank/DDBJ databases">
        <title>Genome sequence of the fusiform rust pathogen reveals effectors for host alternation and coevolution with pine.</title>
        <authorList>
            <consortium name="DOE Joint Genome Institute"/>
            <person name="Smith K."/>
            <person name="Pendleton A."/>
            <person name="Kubisiak T."/>
            <person name="Anderson C."/>
            <person name="Salamov A."/>
            <person name="Aerts A."/>
            <person name="Riley R."/>
            <person name="Clum A."/>
            <person name="Lindquist E."/>
            <person name="Ence D."/>
            <person name="Campbell M."/>
            <person name="Kronenberg Z."/>
            <person name="Feau N."/>
            <person name="Dhillon B."/>
            <person name="Hamelin R."/>
            <person name="Burleigh J."/>
            <person name="Smith J."/>
            <person name="Yandell M."/>
            <person name="Nelson C."/>
            <person name="Grigoriev I."/>
            <person name="Davis J."/>
        </authorList>
    </citation>
    <scope>NUCLEOTIDE SEQUENCE</scope>
    <source>
        <strain evidence="1">G11</strain>
    </source>
</reference>
<proteinExistence type="predicted"/>
<name>A0A9P6N802_9BASI</name>
<evidence type="ECO:0000313" key="1">
    <source>
        <dbReference type="EMBL" id="KAG0138931.1"/>
    </source>
</evidence>
<accession>A0A9P6N802</accession>
<feature type="non-terminal residue" evidence="1">
    <location>
        <position position="1"/>
    </location>
</feature>
<dbReference type="EMBL" id="MU168154">
    <property type="protein sequence ID" value="KAG0138931.1"/>
    <property type="molecule type" value="Genomic_DNA"/>
</dbReference>
<keyword evidence="2" id="KW-1185">Reference proteome</keyword>